<organism evidence="1 2">
    <name type="scientific">Nephila pilipes</name>
    <name type="common">Giant wood spider</name>
    <name type="synonym">Nephila maculata</name>
    <dbReference type="NCBI Taxonomy" id="299642"/>
    <lineage>
        <taxon>Eukaryota</taxon>
        <taxon>Metazoa</taxon>
        <taxon>Ecdysozoa</taxon>
        <taxon>Arthropoda</taxon>
        <taxon>Chelicerata</taxon>
        <taxon>Arachnida</taxon>
        <taxon>Araneae</taxon>
        <taxon>Araneomorphae</taxon>
        <taxon>Entelegynae</taxon>
        <taxon>Araneoidea</taxon>
        <taxon>Nephilidae</taxon>
        <taxon>Nephila</taxon>
    </lineage>
</organism>
<sequence>MSSFPNVTKEQQAVIDELERRTINDVSSKMLEDEFLFYRFCKARNFNLKEAEILLRKHIDWRKEYQMDTILTDYKSPEVFKTYAPTDFVCFDKEDFVVRYVDFGNVDARGIEFMLFCLKVYQDNYPERLKCCFFINGKNNSCCEASGWHYDQHEPRKLLCNNSKLVIKNKDIGFSLNFRRNAFEEPVALVPKQRIDTCYEPEKGLFKCDEIGMYTLVFDNSYSWMYPKEIYYRARLKSPRADKISDGNSNLF</sequence>
<dbReference type="OrthoDB" id="1434354at2759"/>
<dbReference type="PANTHER" id="PTHR23324:SF83">
    <property type="entry name" value="SEC14-LIKE PROTEIN 2"/>
    <property type="match status" value="1"/>
</dbReference>
<name>A0A8X6JWQ9_NEPPI</name>
<dbReference type="InterPro" id="IPR036865">
    <property type="entry name" value="CRAL-TRIO_dom_sf"/>
</dbReference>
<dbReference type="InterPro" id="IPR051064">
    <property type="entry name" value="SEC14/CRAL-TRIO_domain"/>
</dbReference>
<dbReference type="InterPro" id="IPR036598">
    <property type="entry name" value="GOLD_dom_sf"/>
</dbReference>
<dbReference type="Gene3D" id="2.60.120.680">
    <property type="entry name" value="GOLD domain"/>
    <property type="match status" value="1"/>
</dbReference>
<evidence type="ECO:0000313" key="2">
    <source>
        <dbReference type="Proteomes" id="UP000887013"/>
    </source>
</evidence>
<accession>A0A8X6JWQ9</accession>
<dbReference type="SUPFAM" id="SSF46938">
    <property type="entry name" value="CRAL/TRIO N-terminal domain"/>
    <property type="match status" value="1"/>
</dbReference>
<proteinExistence type="predicted"/>
<comment type="caution">
    <text evidence="1">The sequence shown here is derived from an EMBL/GenBank/DDBJ whole genome shotgun (WGS) entry which is preliminary data.</text>
</comment>
<protein>
    <submittedName>
        <fullName evidence="1">SEC14-like protein 2</fullName>
    </submittedName>
</protein>
<dbReference type="InterPro" id="IPR036273">
    <property type="entry name" value="CRAL/TRIO_N_dom_sf"/>
</dbReference>
<dbReference type="PANTHER" id="PTHR23324">
    <property type="entry name" value="SEC14 RELATED PROTEIN"/>
    <property type="match status" value="1"/>
</dbReference>
<dbReference type="AlphaFoldDB" id="A0A8X6JWQ9"/>
<dbReference type="EMBL" id="BMAW01048108">
    <property type="protein sequence ID" value="GFS64188.1"/>
    <property type="molecule type" value="Genomic_DNA"/>
</dbReference>
<evidence type="ECO:0000313" key="1">
    <source>
        <dbReference type="EMBL" id="GFS64188.1"/>
    </source>
</evidence>
<dbReference type="SUPFAM" id="SSF52087">
    <property type="entry name" value="CRAL/TRIO domain"/>
    <property type="match status" value="1"/>
</dbReference>
<dbReference type="SUPFAM" id="SSF101576">
    <property type="entry name" value="Supernatant protein factor (SPF), C-terminal domain"/>
    <property type="match status" value="1"/>
</dbReference>
<dbReference type="GO" id="GO:0005737">
    <property type="term" value="C:cytoplasm"/>
    <property type="evidence" value="ECO:0007669"/>
    <property type="project" value="TreeGrafter"/>
</dbReference>
<keyword evidence="2" id="KW-1185">Reference proteome</keyword>
<dbReference type="Proteomes" id="UP000887013">
    <property type="component" value="Unassembled WGS sequence"/>
</dbReference>
<dbReference type="Gene3D" id="3.40.525.10">
    <property type="entry name" value="CRAL-TRIO lipid binding domain"/>
    <property type="match status" value="1"/>
</dbReference>
<reference evidence="1" key="1">
    <citation type="submission" date="2020-08" db="EMBL/GenBank/DDBJ databases">
        <title>Multicomponent nature underlies the extraordinary mechanical properties of spider dragline silk.</title>
        <authorList>
            <person name="Kono N."/>
            <person name="Nakamura H."/>
            <person name="Mori M."/>
            <person name="Yoshida Y."/>
            <person name="Ohtoshi R."/>
            <person name="Malay A.D."/>
            <person name="Moran D.A.P."/>
            <person name="Tomita M."/>
            <person name="Numata K."/>
            <person name="Arakawa K."/>
        </authorList>
    </citation>
    <scope>NUCLEOTIDE SEQUENCE</scope>
</reference>
<gene>
    <name evidence="1" type="primary">Sec14l2_8</name>
    <name evidence="1" type="ORF">NPIL_93841</name>
</gene>